<dbReference type="Pfam" id="PF00005">
    <property type="entry name" value="ABC_tran"/>
    <property type="match status" value="2"/>
</dbReference>
<accession>A0A346XU44</accession>
<dbReference type="GO" id="GO:0015833">
    <property type="term" value="P:peptide transport"/>
    <property type="evidence" value="ECO:0007669"/>
    <property type="project" value="InterPro"/>
</dbReference>
<dbReference type="PROSITE" id="PS50893">
    <property type="entry name" value="ABC_TRANSPORTER_2"/>
    <property type="match status" value="2"/>
</dbReference>
<reference evidence="7 8" key="1">
    <citation type="submission" date="2018-09" db="EMBL/GenBank/DDBJ databases">
        <title>Complete genome sequence of Euzebya sp. DY32-46 isolated from seawater of Pacific Ocean.</title>
        <authorList>
            <person name="Xu L."/>
            <person name="Wu Y.-H."/>
            <person name="Xu X.-W."/>
        </authorList>
    </citation>
    <scope>NUCLEOTIDE SEQUENCE [LARGE SCALE GENOMIC DNA]</scope>
    <source>
        <strain evidence="7 8">DY32-46</strain>
    </source>
</reference>
<feature type="region of interest" description="Disordered" evidence="5">
    <location>
        <begin position="688"/>
        <end position="713"/>
    </location>
</feature>
<feature type="compositionally biased region" description="Polar residues" evidence="5">
    <location>
        <begin position="692"/>
        <end position="705"/>
    </location>
</feature>
<dbReference type="SMART" id="SM00382">
    <property type="entry name" value="AAA"/>
    <property type="match status" value="2"/>
</dbReference>
<name>A0A346XU44_9ACTN</name>
<dbReference type="NCBIfam" id="NF008453">
    <property type="entry name" value="PRK11308.1"/>
    <property type="match status" value="2"/>
</dbReference>
<feature type="domain" description="ABC transporter" evidence="6">
    <location>
        <begin position="21"/>
        <end position="270"/>
    </location>
</feature>
<evidence type="ECO:0000256" key="5">
    <source>
        <dbReference type="SAM" id="MobiDB-lite"/>
    </source>
</evidence>
<dbReference type="SUPFAM" id="SSF52540">
    <property type="entry name" value="P-loop containing nucleoside triphosphate hydrolases"/>
    <property type="match status" value="2"/>
</dbReference>
<protein>
    <submittedName>
        <fullName evidence="7">Oligopeptide transport ATP-binding protein OppF</fullName>
    </submittedName>
</protein>
<sequence length="713" mass="77515">MPLTTPTAADSSTADASQALLRLEDLQVTFRTPRGRVCAVDSVDLHVDPGEVLAVVGESGSGKSVSMLATMGLLPGTATVSGRIRLEGTDLLQCSARHMRQVRGRDIAMVFQDPMSSLNPVHTIGKQVEEMLLLHTEMDRRARRDRAIELLDRVGIPAAADRVDSYPHEFSGGMRQRAMIAIALACDPKLLIADEPTTALDVTVQSQIIELVRTLQADTGMSVVWITHDLGVVAELADRVAVMYSGRVVETGSATRIYNATRHPYTSGLLRSIPRLDRPVEDLLPEIPGSPPTRSDPSACCAFAPRCPAATTECHDTLPVLQPHGRTDHLAACLHTESVDDGLDWQADRPGVDDTDRTASTPTPEVLVEMDGVAVHFPVRRGLFGRHRSVVRAVDGVDLRVHRGRTLGIVGESGCGKTTLGRTLVGLIDPTDGEVRIDDQPLSTKPGRHRRRVQMIFQDPFSSMNPGMRVRDIVAEPIRIHRLHPESTIEDVVSRLLQRVGIVPATMERHPHEFSGGQRQRIAIARALAAEPEVIVCDEAVSSLDVSVQAQIVNLLRELQLDEGLAFVFVAHDLAVVRQISHEVAVMYLGQVVEQGPRDALYANPLHPYTRALLDAVPTPEPGADDDRVPLQGDLPSPSAPPAGCRFHTRCPLAVPGVCDTEAPALREAGPDRRVACHLVDVDADGARLVADSQTPTVEPQQRRQNPMRGTRQ</sequence>
<evidence type="ECO:0000256" key="4">
    <source>
        <dbReference type="ARBA" id="ARBA00022840"/>
    </source>
</evidence>
<evidence type="ECO:0000256" key="2">
    <source>
        <dbReference type="ARBA" id="ARBA00022448"/>
    </source>
</evidence>
<organism evidence="7 8">
    <name type="scientific">Euzebya pacifica</name>
    <dbReference type="NCBI Taxonomy" id="1608957"/>
    <lineage>
        <taxon>Bacteria</taxon>
        <taxon>Bacillati</taxon>
        <taxon>Actinomycetota</taxon>
        <taxon>Nitriliruptoria</taxon>
        <taxon>Euzebyales</taxon>
    </lineage>
</organism>
<dbReference type="NCBIfam" id="NF007739">
    <property type="entry name" value="PRK10419.1"/>
    <property type="match status" value="2"/>
</dbReference>
<dbReference type="InterPro" id="IPR003593">
    <property type="entry name" value="AAA+_ATPase"/>
</dbReference>
<dbReference type="Proteomes" id="UP000264006">
    <property type="component" value="Chromosome"/>
</dbReference>
<dbReference type="KEGG" id="euz:DVS28_a1040"/>
<dbReference type="Pfam" id="PF08352">
    <property type="entry name" value="oligo_HPY"/>
    <property type="match status" value="2"/>
</dbReference>
<gene>
    <name evidence="7" type="ORF">DVS28_a1040</name>
</gene>
<keyword evidence="2" id="KW-0813">Transport</keyword>
<dbReference type="PANTHER" id="PTHR43776">
    <property type="entry name" value="TRANSPORT ATP-BINDING PROTEIN"/>
    <property type="match status" value="1"/>
</dbReference>
<proteinExistence type="inferred from homology"/>
<dbReference type="InterPro" id="IPR003439">
    <property type="entry name" value="ABC_transporter-like_ATP-bd"/>
</dbReference>
<evidence type="ECO:0000256" key="3">
    <source>
        <dbReference type="ARBA" id="ARBA00022741"/>
    </source>
</evidence>
<keyword evidence="8" id="KW-1185">Reference proteome</keyword>
<dbReference type="GO" id="GO:0005524">
    <property type="term" value="F:ATP binding"/>
    <property type="evidence" value="ECO:0007669"/>
    <property type="project" value="UniProtKB-KW"/>
</dbReference>
<dbReference type="PANTHER" id="PTHR43776:SF7">
    <property type="entry name" value="D,D-DIPEPTIDE TRANSPORT ATP-BINDING PROTEIN DDPF-RELATED"/>
    <property type="match status" value="1"/>
</dbReference>
<evidence type="ECO:0000259" key="6">
    <source>
        <dbReference type="PROSITE" id="PS50893"/>
    </source>
</evidence>
<dbReference type="EMBL" id="CP031165">
    <property type="protein sequence ID" value="AXV05741.1"/>
    <property type="molecule type" value="Genomic_DNA"/>
</dbReference>
<dbReference type="CDD" id="cd03257">
    <property type="entry name" value="ABC_NikE_OppD_transporters"/>
    <property type="match status" value="2"/>
</dbReference>
<feature type="region of interest" description="Disordered" evidence="5">
    <location>
        <begin position="619"/>
        <end position="641"/>
    </location>
</feature>
<evidence type="ECO:0000313" key="7">
    <source>
        <dbReference type="EMBL" id="AXV05741.1"/>
    </source>
</evidence>
<feature type="domain" description="ABC transporter" evidence="6">
    <location>
        <begin position="379"/>
        <end position="614"/>
    </location>
</feature>
<keyword evidence="4 7" id="KW-0067">ATP-binding</keyword>
<dbReference type="AlphaFoldDB" id="A0A346XU44"/>
<dbReference type="InterPro" id="IPR017871">
    <property type="entry name" value="ABC_transporter-like_CS"/>
</dbReference>
<dbReference type="NCBIfam" id="TIGR01727">
    <property type="entry name" value="oligo_HPY"/>
    <property type="match status" value="2"/>
</dbReference>
<dbReference type="Gene3D" id="3.40.50.300">
    <property type="entry name" value="P-loop containing nucleotide triphosphate hydrolases"/>
    <property type="match status" value="2"/>
</dbReference>
<comment type="similarity">
    <text evidence="1">Belongs to the ABC transporter superfamily.</text>
</comment>
<dbReference type="FunFam" id="3.40.50.300:FF:000016">
    <property type="entry name" value="Oligopeptide ABC transporter ATP-binding component"/>
    <property type="match status" value="2"/>
</dbReference>
<keyword evidence="3" id="KW-0547">Nucleotide-binding</keyword>
<dbReference type="InterPro" id="IPR050319">
    <property type="entry name" value="ABC_transp_ATP-bind"/>
</dbReference>
<evidence type="ECO:0000313" key="8">
    <source>
        <dbReference type="Proteomes" id="UP000264006"/>
    </source>
</evidence>
<evidence type="ECO:0000256" key="1">
    <source>
        <dbReference type="ARBA" id="ARBA00005417"/>
    </source>
</evidence>
<dbReference type="PROSITE" id="PS00211">
    <property type="entry name" value="ABC_TRANSPORTER_1"/>
    <property type="match status" value="2"/>
</dbReference>
<dbReference type="InterPro" id="IPR027417">
    <property type="entry name" value="P-loop_NTPase"/>
</dbReference>
<dbReference type="GO" id="GO:0016887">
    <property type="term" value="F:ATP hydrolysis activity"/>
    <property type="evidence" value="ECO:0007669"/>
    <property type="project" value="InterPro"/>
</dbReference>
<dbReference type="InterPro" id="IPR013563">
    <property type="entry name" value="Oligopep_ABC_C"/>
</dbReference>
<dbReference type="GO" id="GO:0055085">
    <property type="term" value="P:transmembrane transport"/>
    <property type="evidence" value="ECO:0007669"/>
    <property type="project" value="UniProtKB-ARBA"/>
</dbReference>
<dbReference type="OrthoDB" id="4008250at2"/>
<dbReference type="RefSeq" id="WP_114590504.1">
    <property type="nucleotide sequence ID" value="NZ_CP031165.1"/>
</dbReference>